<reference evidence="2" key="1">
    <citation type="submission" date="2013-01" db="EMBL/GenBank/DDBJ databases">
        <title>Draft Genome Sequence of a Mulberry Tree, Morus notabilis C.K. Schneid.</title>
        <authorList>
            <person name="He N."/>
            <person name="Zhao S."/>
        </authorList>
    </citation>
    <scope>NUCLEOTIDE SEQUENCE</scope>
</reference>
<dbReference type="AlphaFoldDB" id="W9QWG1"/>
<proteinExistence type="predicted"/>
<evidence type="ECO:0000313" key="2">
    <source>
        <dbReference type="Proteomes" id="UP000030645"/>
    </source>
</evidence>
<organism evidence="1 2">
    <name type="scientific">Morus notabilis</name>
    <dbReference type="NCBI Taxonomy" id="981085"/>
    <lineage>
        <taxon>Eukaryota</taxon>
        <taxon>Viridiplantae</taxon>
        <taxon>Streptophyta</taxon>
        <taxon>Embryophyta</taxon>
        <taxon>Tracheophyta</taxon>
        <taxon>Spermatophyta</taxon>
        <taxon>Magnoliopsida</taxon>
        <taxon>eudicotyledons</taxon>
        <taxon>Gunneridae</taxon>
        <taxon>Pentapetalae</taxon>
        <taxon>rosids</taxon>
        <taxon>fabids</taxon>
        <taxon>Rosales</taxon>
        <taxon>Moraceae</taxon>
        <taxon>Moreae</taxon>
        <taxon>Morus</taxon>
    </lineage>
</organism>
<dbReference type="Proteomes" id="UP000030645">
    <property type="component" value="Unassembled WGS sequence"/>
</dbReference>
<protein>
    <submittedName>
        <fullName evidence="1">Uncharacterized protein</fullName>
    </submittedName>
</protein>
<keyword evidence="2" id="KW-1185">Reference proteome</keyword>
<name>W9QWG1_9ROSA</name>
<accession>W9QWG1</accession>
<evidence type="ECO:0000313" key="1">
    <source>
        <dbReference type="EMBL" id="EXB40448.1"/>
    </source>
</evidence>
<sequence length="86" mass="9607">MPNGLTIATLNYKISGLRITPIRKGNFGLRSFKRENLPQNFNISKDISLLKKVSLQKLAFCSVESSVVKSTKASFGFASVKRRTEE</sequence>
<gene>
    <name evidence="1" type="ORF">L484_013751</name>
</gene>
<dbReference type="EMBL" id="KE343768">
    <property type="protein sequence ID" value="EXB40448.1"/>
    <property type="molecule type" value="Genomic_DNA"/>
</dbReference>